<sequence>MSSQEDVGVLKIDKVIISGLTTPVTHPDPDVTGGLALSLIVSSLVKVLIDPWFNQSAFDTAELLINEETTAVATKTINPGEENKRFTMDLPAAFLRNGINRIRLRVTRVSQGPETSEDLVVLYHTPRPGGEVVGSGDNPNLLMTLPADVIANGLDAGRVAQGVVVTLRWVYMRVHDKLTLDCDGHTVFHTVTAAQAAAGIVILTLFADAFLRDNPRFAMRFRVVDQIGNSSGPLAIWSKTTYINVHIRTPVLDLKAPTVQEARELGGTRLNFVQDFYEAQFATVLVTYTGSARGQTVKVYWIGRNATYGSEIQTVDYAGQVLRFLVPRLEVVDCIGSGAQISYTVRLPDTTEDLPSKDLDITVTGQKHHLPEPTLNQAKDNLRAYYPPLEDTYSVRMALFGIVTRYGDEITIVQSSSYTNIPVPLAWITENRGRSVMFNYTLKRTGTAEPLIFSWCLRLIP</sequence>
<dbReference type="OrthoDB" id="6861349at2"/>
<gene>
    <name evidence="1" type="ORF">ACS77_28690</name>
</gene>
<organism evidence="1 2">
    <name type="scientific">Pseudomonas syringae</name>
    <dbReference type="NCBI Taxonomy" id="317"/>
    <lineage>
        <taxon>Bacteria</taxon>
        <taxon>Pseudomonadati</taxon>
        <taxon>Pseudomonadota</taxon>
        <taxon>Gammaproteobacteria</taxon>
        <taxon>Pseudomonadales</taxon>
        <taxon>Pseudomonadaceae</taxon>
        <taxon>Pseudomonas</taxon>
    </lineage>
</organism>
<evidence type="ECO:0000313" key="2">
    <source>
        <dbReference type="Proteomes" id="UP000036955"/>
    </source>
</evidence>
<comment type="caution">
    <text evidence="1">The sequence shown here is derived from an EMBL/GenBank/DDBJ whole genome shotgun (WGS) entry which is preliminary data.</text>
</comment>
<accession>A0A0L1LHP9</accession>
<protein>
    <submittedName>
        <fullName evidence="1">Uncharacterized protein</fullName>
    </submittedName>
</protein>
<dbReference type="EMBL" id="LFQK01000112">
    <property type="protein sequence ID" value="KNH15828.1"/>
    <property type="molecule type" value="Genomic_DNA"/>
</dbReference>
<reference evidence="1 2" key="1">
    <citation type="submission" date="2015-06" db="EMBL/GenBank/DDBJ databases">
        <authorList>
            <person name="Hoefler B.C."/>
            <person name="Straight P.D."/>
        </authorList>
    </citation>
    <scope>NUCLEOTIDE SEQUENCE [LARGE SCALE GENOMIC DNA]</scope>
    <source>
        <strain evidence="1 2">Riq4</strain>
    </source>
</reference>
<dbReference type="PATRIC" id="fig|317.197.peg.539"/>
<dbReference type="AlphaFoldDB" id="A0A0L1LHP9"/>
<evidence type="ECO:0000313" key="1">
    <source>
        <dbReference type="EMBL" id="KNH15828.1"/>
    </source>
</evidence>
<dbReference type="Proteomes" id="UP000036955">
    <property type="component" value="Unassembled WGS sequence"/>
</dbReference>
<proteinExistence type="predicted"/>
<name>A0A0L1LHP9_PSESX</name>